<reference evidence="2" key="1">
    <citation type="submission" date="2019-12" db="EMBL/GenBank/DDBJ databases">
        <title>Genome sequencing and annotation of Brassica cretica.</title>
        <authorList>
            <person name="Studholme D.J."/>
            <person name="Sarris P.F."/>
        </authorList>
    </citation>
    <scope>NUCLEOTIDE SEQUENCE</scope>
    <source>
        <strain evidence="2">PFS-102/07</strain>
        <tissue evidence="2">Leaf</tissue>
    </source>
</reference>
<dbReference type="EMBL" id="QGKY02002305">
    <property type="protein sequence ID" value="KAF2533663.1"/>
    <property type="molecule type" value="Genomic_DNA"/>
</dbReference>
<dbReference type="AlphaFoldDB" id="A0A8S9FIC7"/>
<name>A0A8S9FIC7_BRACR</name>
<proteinExistence type="predicted"/>
<accession>A0A8S9FIC7</accession>
<comment type="caution">
    <text evidence="2">The sequence shown here is derived from an EMBL/GenBank/DDBJ whole genome shotgun (WGS) entry which is preliminary data.</text>
</comment>
<protein>
    <submittedName>
        <fullName evidence="2">Uncharacterized protein</fullName>
    </submittedName>
</protein>
<organism evidence="2">
    <name type="scientific">Brassica cretica</name>
    <name type="common">Mustard</name>
    <dbReference type="NCBI Taxonomy" id="69181"/>
    <lineage>
        <taxon>Eukaryota</taxon>
        <taxon>Viridiplantae</taxon>
        <taxon>Streptophyta</taxon>
        <taxon>Embryophyta</taxon>
        <taxon>Tracheophyta</taxon>
        <taxon>Spermatophyta</taxon>
        <taxon>Magnoliopsida</taxon>
        <taxon>eudicotyledons</taxon>
        <taxon>Gunneridae</taxon>
        <taxon>Pentapetalae</taxon>
        <taxon>rosids</taxon>
        <taxon>malvids</taxon>
        <taxon>Brassicales</taxon>
        <taxon>Brassicaceae</taxon>
        <taxon>Brassiceae</taxon>
        <taxon>Brassica</taxon>
    </lineage>
</organism>
<evidence type="ECO:0000313" key="2">
    <source>
        <dbReference type="EMBL" id="KAF2533663.1"/>
    </source>
</evidence>
<evidence type="ECO:0000256" key="1">
    <source>
        <dbReference type="SAM" id="MobiDB-lite"/>
    </source>
</evidence>
<sequence length="159" mass="17141">MRSVNERANSAQKPFAGELNHHAGQLAGELNRHAGQLAGEFGRHVSRLAWRARPDHGLSDLLRLPFLAKHSLKARSEVNERANPAQKPLAGELNHHAGQLAGELNHHVGQLTGEINRRVVILACRAQPSRRSARRSAEPSCGCTRPASSTIAPVSSPAS</sequence>
<feature type="region of interest" description="Disordered" evidence="1">
    <location>
        <begin position="131"/>
        <end position="159"/>
    </location>
</feature>
<feature type="compositionally biased region" description="Polar residues" evidence="1">
    <location>
        <begin position="146"/>
        <end position="159"/>
    </location>
</feature>
<gene>
    <name evidence="2" type="ORF">F2Q70_00031667</name>
</gene>